<protein>
    <submittedName>
        <fullName evidence="1">Uncharacterized protein</fullName>
    </submittedName>
</protein>
<reference evidence="1 2" key="1">
    <citation type="journal article" date="2016" name="Sci. Rep.">
        <title>The Dendrobium catenatum Lindl. genome sequence provides insights into polysaccharide synthase, floral development and adaptive evolution.</title>
        <authorList>
            <person name="Zhang G.Q."/>
            <person name="Xu Q."/>
            <person name="Bian C."/>
            <person name="Tsai W.C."/>
            <person name="Yeh C.M."/>
            <person name="Liu K.W."/>
            <person name="Yoshida K."/>
            <person name="Zhang L.S."/>
            <person name="Chang S.B."/>
            <person name="Chen F."/>
            <person name="Shi Y."/>
            <person name="Su Y.Y."/>
            <person name="Zhang Y.Q."/>
            <person name="Chen L.J."/>
            <person name="Yin Y."/>
            <person name="Lin M."/>
            <person name="Huang H."/>
            <person name="Deng H."/>
            <person name="Wang Z.W."/>
            <person name="Zhu S.L."/>
            <person name="Zhao X."/>
            <person name="Deng C."/>
            <person name="Niu S.C."/>
            <person name="Huang J."/>
            <person name="Wang M."/>
            <person name="Liu G.H."/>
            <person name="Yang H.J."/>
            <person name="Xiao X.J."/>
            <person name="Hsiao Y.Y."/>
            <person name="Wu W.L."/>
            <person name="Chen Y.Y."/>
            <person name="Mitsuda N."/>
            <person name="Ohme-Takagi M."/>
            <person name="Luo Y.B."/>
            <person name="Van de Peer Y."/>
            <person name="Liu Z.J."/>
        </authorList>
    </citation>
    <scope>NUCLEOTIDE SEQUENCE [LARGE SCALE GENOMIC DNA]</scope>
    <source>
        <tissue evidence="1">The whole plant</tissue>
    </source>
</reference>
<sequence>MVLTENYNALIHKKLSKKLKDPGSFIIPMTIGDKFCGRDFCDLGFNINLIPLFIFKRLDDGEVQSTIVIFQLVDKSFTCPMGVVEYILVKVDKFIFPIDFFLGLEDDSEILIILGRPFLAIENAILILTKGN</sequence>
<name>A0A2I0VTD1_9ASPA</name>
<gene>
    <name evidence="1" type="ORF">MA16_Dca024406</name>
</gene>
<keyword evidence="2" id="KW-1185">Reference proteome</keyword>
<dbReference type="PANTHER" id="PTHR33067:SF9">
    <property type="entry name" value="RNA-DIRECTED DNA POLYMERASE"/>
    <property type="match status" value="1"/>
</dbReference>
<dbReference type="EMBL" id="KZ503250">
    <property type="protein sequence ID" value="PKU66678.1"/>
    <property type="molecule type" value="Genomic_DNA"/>
</dbReference>
<dbReference type="AlphaFoldDB" id="A0A2I0VTD1"/>
<reference evidence="1 2" key="2">
    <citation type="journal article" date="2017" name="Nature">
        <title>The Apostasia genome and the evolution of orchids.</title>
        <authorList>
            <person name="Zhang G.Q."/>
            <person name="Liu K.W."/>
            <person name="Li Z."/>
            <person name="Lohaus R."/>
            <person name="Hsiao Y.Y."/>
            <person name="Niu S.C."/>
            <person name="Wang J.Y."/>
            <person name="Lin Y.C."/>
            <person name="Xu Q."/>
            <person name="Chen L.J."/>
            <person name="Yoshida K."/>
            <person name="Fujiwara S."/>
            <person name="Wang Z.W."/>
            <person name="Zhang Y.Q."/>
            <person name="Mitsuda N."/>
            <person name="Wang M."/>
            <person name="Liu G.H."/>
            <person name="Pecoraro L."/>
            <person name="Huang H.X."/>
            <person name="Xiao X.J."/>
            <person name="Lin M."/>
            <person name="Wu X.Y."/>
            <person name="Wu W.L."/>
            <person name="Chen Y.Y."/>
            <person name="Chang S.B."/>
            <person name="Sakamoto S."/>
            <person name="Ohme-Takagi M."/>
            <person name="Yagi M."/>
            <person name="Zeng S.J."/>
            <person name="Shen C.Y."/>
            <person name="Yeh C.M."/>
            <person name="Luo Y.B."/>
            <person name="Tsai W.C."/>
            <person name="Van de Peer Y."/>
            <person name="Liu Z.J."/>
        </authorList>
    </citation>
    <scope>NUCLEOTIDE SEQUENCE [LARGE SCALE GENOMIC DNA]</scope>
    <source>
        <tissue evidence="1">The whole plant</tissue>
    </source>
</reference>
<organism evidence="1 2">
    <name type="scientific">Dendrobium catenatum</name>
    <dbReference type="NCBI Taxonomy" id="906689"/>
    <lineage>
        <taxon>Eukaryota</taxon>
        <taxon>Viridiplantae</taxon>
        <taxon>Streptophyta</taxon>
        <taxon>Embryophyta</taxon>
        <taxon>Tracheophyta</taxon>
        <taxon>Spermatophyta</taxon>
        <taxon>Magnoliopsida</taxon>
        <taxon>Liliopsida</taxon>
        <taxon>Asparagales</taxon>
        <taxon>Orchidaceae</taxon>
        <taxon>Epidendroideae</taxon>
        <taxon>Malaxideae</taxon>
        <taxon>Dendrobiinae</taxon>
        <taxon>Dendrobium</taxon>
    </lineage>
</organism>
<dbReference type="Proteomes" id="UP000233837">
    <property type="component" value="Unassembled WGS sequence"/>
</dbReference>
<dbReference type="InterPro" id="IPR021109">
    <property type="entry name" value="Peptidase_aspartic_dom_sf"/>
</dbReference>
<proteinExistence type="predicted"/>
<dbReference type="PANTHER" id="PTHR33067">
    <property type="entry name" value="RNA-DIRECTED DNA POLYMERASE-RELATED"/>
    <property type="match status" value="1"/>
</dbReference>
<accession>A0A2I0VTD1</accession>
<evidence type="ECO:0000313" key="1">
    <source>
        <dbReference type="EMBL" id="PKU66678.1"/>
    </source>
</evidence>
<dbReference type="Gene3D" id="2.40.70.10">
    <property type="entry name" value="Acid Proteases"/>
    <property type="match status" value="1"/>
</dbReference>
<evidence type="ECO:0000313" key="2">
    <source>
        <dbReference type="Proteomes" id="UP000233837"/>
    </source>
</evidence>